<dbReference type="SUPFAM" id="SSF63817">
    <property type="entry name" value="Sortase"/>
    <property type="match status" value="1"/>
</dbReference>
<dbReference type="Gene3D" id="2.40.260.10">
    <property type="entry name" value="Sortase"/>
    <property type="match status" value="1"/>
</dbReference>
<dbReference type="InterPro" id="IPR023365">
    <property type="entry name" value="Sortase_dom-sf"/>
</dbReference>
<dbReference type="Proteomes" id="UP000290567">
    <property type="component" value="Unassembled WGS sequence"/>
</dbReference>
<sequence length="288" mass="30218">MLFPRVLLLLISFVTLVTSESSVIYPFSYEENPIEKTEDASTATSKSTAKKKEETSTSVESISTSSKESKEPDFVQTEESIESKISPTLETTPDSTTEQTPTIETEPSVVEEQQNPAPAPAPVQHESNQTPVIEETTSNPSPAPNPPAGPPVMQAMMLNIGGSYIPYSNAGQGSGQSVIDSNSGIGATWGGAAVQSGNDGMNTHFIGHNPGAFSALFSVGAGSAIQVSDGAGQVTSYTVQYCVTVDDNAYGSNGVDYWDQMIGSGGGERITLQTCINDSTNLVVFASK</sequence>
<dbReference type="Pfam" id="PF04203">
    <property type="entry name" value="Sortase"/>
    <property type="match status" value="1"/>
</dbReference>
<protein>
    <recommendedName>
        <fullName evidence="5">Sortase</fullName>
    </recommendedName>
</protein>
<feature type="compositionally biased region" description="Low complexity" evidence="2">
    <location>
        <begin position="56"/>
        <end position="66"/>
    </location>
</feature>
<gene>
    <name evidence="3" type="ORF">NRIC_04790</name>
</gene>
<evidence type="ECO:0008006" key="5">
    <source>
        <dbReference type="Google" id="ProtNLM"/>
    </source>
</evidence>
<keyword evidence="1" id="KW-0378">Hydrolase</keyword>
<comment type="caution">
    <text evidence="3">The sequence shown here is derived from an EMBL/GenBank/DDBJ whole genome shotgun (WGS) entry which is preliminary data.</text>
</comment>
<dbReference type="AlphaFoldDB" id="A0A4P5P9E4"/>
<evidence type="ECO:0000313" key="4">
    <source>
        <dbReference type="Proteomes" id="UP000290567"/>
    </source>
</evidence>
<reference evidence="4" key="1">
    <citation type="submission" date="2019-02" db="EMBL/GenBank/DDBJ databases">
        <title>Draft genome sequence of Enterococcus sp. Gos25-1.</title>
        <authorList>
            <person name="Tanaka N."/>
            <person name="Shiwa Y."/>
            <person name="Fujita N."/>
        </authorList>
    </citation>
    <scope>NUCLEOTIDE SEQUENCE [LARGE SCALE GENOMIC DNA]</scope>
    <source>
        <strain evidence="4">Gos25-1</strain>
    </source>
</reference>
<feature type="compositionally biased region" description="Low complexity" evidence="2">
    <location>
        <begin position="86"/>
        <end position="107"/>
    </location>
</feature>
<dbReference type="InterPro" id="IPR005754">
    <property type="entry name" value="Sortase"/>
</dbReference>
<feature type="compositionally biased region" description="Polar residues" evidence="2">
    <location>
        <begin position="125"/>
        <end position="137"/>
    </location>
</feature>
<accession>A0A4P5P9E4</accession>
<feature type="compositionally biased region" description="Pro residues" evidence="2">
    <location>
        <begin position="141"/>
        <end position="150"/>
    </location>
</feature>
<dbReference type="RefSeq" id="WP_227873713.1">
    <property type="nucleotide sequence ID" value="NZ_BJCC01000004.1"/>
</dbReference>
<keyword evidence="4" id="KW-1185">Reference proteome</keyword>
<proteinExistence type="predicted"/>
<dbReference type="GO" id="GO:0016787">
    <property type="term" value="F:hydrolase activity"/>
    <property type="evidence" value="ECO:0007669"/>
    <property type="project" value="UniProtKB-KW"/>
</dbReference>
<evidence type="ECO:0000256" key="1">
    <source>
        <dbReference type="ARBA" id="ARBA00022801"/>
    </source>
</evidence>
<feature type="region of interest" description="Disordered" evidence="2">
    <location>
        <begin position="34"/>
        <end position="153"/>
    </location>
</feature>
<evidence type="ECO:0000313" key="3">
    <source>
        <dbReference type="EMBL" id="GCF92588.1"/>
    </source>
</evidence>
<dbReference type="EMBL" id="BJCC01000004">
    <property type="protein sequence ID" value="GCF92588.1"/>
    <property type="molecule type" value="Genomic_DNA"/>
</dbReference>
<organism evidence="3 4">
    <name type="scientific">Enterococcus florum</name>
    <dbReference type="NCBI Taxonomy" id="2480627"/>
    <lineage>
        <taxon>Bacteria</taxon>
        <taxon>Bacillati</taxon>
        <taxon>Bacillota</taxon>
        <taxon>Bacilli</taxon>
        <taxon>Lactobacillales</taxon>
        <taxon>Enterococcaceae</taxon>
        <taxon>Enterococcus</taxon>
    </lineage>
</organism>
<evidence type="ECO:0000256" key="2">
    <source>
        <dbReference type="SAM" id="MobiDB-lite"/>
    </source>
</evidence>
<name>A0A4P5P9E4_9ENTE</name>